<sequence>MSSALDQLGGEEKLRTLVERFYDRMETDPAVHSLHRLHFRGHGLSHTRQAQFEFLSGFLGGRAYYRERFGHMDLRELHAHVPIREADAELWLETFDAALADCEMDGPVVGKMRATLRRAALMLVNDVPDWRVEADSEENIEVPG</sequence>
<dbReference type="Proteomes" id="UP000271700">
    <property type="component" value="Unassembled WGS sequence"/>
</dbReference>
<dbReference type="GO" id="GO:0005344">
    <property type="term" value="F:oxygen carrier activity"/>
    <property type="evidence" value="ECO:0007669"/>
    <property type="project" value="InterPro"/>
</dbReference>
<reference evidence="6 7" key="1">
    <citation type="submission" date="2018-10" db="EMBL/GenBank/DDBJ databases">
        <title>Genomic Encyclopedia of Archaeal and Bacterial Type Strains, Phase II (KMG-II): from individual species to whole genera.</title>
        <authorList>
            <person name="Goeker M."/>
        </authorList>
    </citation>
    <scope>NUCLEOTIDE SEQUENCE [LARGE SCALE GENOMIC DNA]</scope>
    <source>
        <strain evidence="6 7">DSM 29317</strain>
    </source>
</reference>
<protein>
    <submittedName>
        <fullName evidence="6">Hemoglobin</fullName>
    </submittedName>
</protein>
<dbReference type="PANTHER" id="PTHR47366">
    <property type="entry name" value="TWO-ON-TWO HEMOGLOBIN-3"/>
    <property type="match status" value="1"/>
</dbReference>
<evidence type="ECO:0000256" key="5">
    <source>
        <dbReference type="ARBA" id="ARBA00034496"/>
    </source>
</evidence>
<dbReference type="Pfam" id="PF01152">
    <property type="entry name" value="Bac_globin"/>
    <property type="match status" value="1"/>
</dbReference>
<organism evidence="6 7">
    <name type="scientific">Ruegeria conchae</name>
    <dbReference type="NCBI Taxonomy" id="981384"/>
    <lineage>
        <taxon>Bacteria</taxon>
        <taxon>Pseudomonadati</taxon>
        <taxon>Pseudomonadota</taxon>
        <taxon>Alphaproteobacteria</taxon>
        <taxon>Rhodobacterales</taxon>
        <taxon>Roseobacteraceae</taxon>
        <taxon>Ruegeria</taxon>
    </lineage>
</organism>
<evidence type="ECO:0000256" key="1">
    <source>
        <dbReference type="ARBA" id="ARBA00022448"/>
    </source>
</evidence>
<dbReference type="Gene3D" id="1.10.490.10">
    <property type="entry name" value="Globins"/>
    <property type="match status" value="1"/>
</dbReference>
<comment type="caution">
    <text evidence="6">The sequence shown here is derived from an EMBL/GenBank/DDBJ whole genome shotgun (WGS) entry which is preliminary data.</text>
</comment>
<evidence type="ECO:0000256" key="2">
    <source>
        <dbReference type="ARBA" id="ARBA00022617"/>
    </source>
</evidence>
<dbReference type="CDD" id="cd14773">
    <property type="entry name" value="TrHb2_PhHbO-like_O"/>
    <property type="match status" value="1"/>
</dbReference>
<dbReference type="InterPro" id="IPR009050">
    <property type="entry name" value="Globin-like_sf"/>
</dbReference>
<name>A0A497YMR7_9RHOB</name>
<dbReference type="InterPro" id="IPR001486">
    <property type="entry name" value="Hemoglobin_trunc"/>
</dbReference>
<evidence type="ECO:0000256" key="3">
    <source>
        <dbReference type="ARBA" id="ARBA00022723"/>
    </source>
</evidence>
<dbReference type="OrthoDB" id="9790913at2"/>
<keyword evidence="4" id="KW-0408">Iron</keyword>
<dbReference type="SUPFAM" id="SSF46458">
    <property type="entry name" value="Globin-like"/>
    <property type="match status" value="1"/>
</dbReference>
<dbReference type="GO" id="GO:0020037">
    <property type="term" value="F:heme binding"/>
    <property type="evidence" value="ECO:0007669"/>
    <property type="project" value="InterPro"/>
</dbReference>
<dbReference type="GO" id="GO:0046872">
    <property type="term" value="F:metal ion binding"/>
    <property type="evidence" value="ECO:0007669"/>
    <property type="project" value="UniProtKB-KW"/>
</dbReference>
<proteinExistence type="inferred from homology"/>
<evidence type="ECO:0000313" key="7">
    <source>
        <dbReference type="Proteomes" id="UP000271700"/>
    </source>
</evidence>
<dbReference type="RefSeq" id="WP_010437772.1">
    <property type="nucleotide sequence ID" value="NZ_AEYW01000002.1"/>
</dbReference>
<accession>A0A497YMR7</accession>
<keyword evidence="7" id="KW-1185">Reference proteome</keyword>
<dbReference type="EMBL" id="RCCT01000012">
    <property type="protein sequence ID" value="RLJ97209.1"/>
    <property type="molecule type" value="Genomic_DNA"/>
</dbReference>
<evidence type="ECO:0000313" key="6">
    <source>
        <dbReference type="EMBL" id="RLJ97209.1"/>
    </source>
</evidence>
<dbReference type="GO" id="GO:0019825">
    <property type="term" value="F:oxygen binding"/>
    <property type="evidence" value="ECO:0007669"/>
    <property type="project" value="InterPro"/>
</dbReference>
<dbReference type="InterPro" id="IPR012292">
    <property type="entry name" value="Globin/Proto"/>
</dbReference>
<dbReference type="InterPro" id="IPR044203">
    <property type="entry name" value="GlbO/GLB3-like"/>
</dbReference>
<comment type="similarity">
    <text evidence="5">Belongs to the truncated hemoglobin family. Group II subfamily.</text>
</comment>
<evidence type="ECO:0000256" key="4">
    <source>
        <dbReference type="ARBA" id="ARBA00023004"/>
    </source>
</evidence>
<dbReference type="PANTHER" id="PTHR47366:SF1">
    <property type="entry name" value="TWO-ON-TWO HEMOGLOBIN-3"/>
    <property type="match status" value="1"/>
</dbReference>
<dbReference type="STRING" id="981384.GCA_000192475_04044"/>
<keyword evidence="3" id="KW-0479">Metal-binding</keyword>
<dbReference type="AlphaFoldDB" id="A0A497YMR7"/>
<gene>
    <name evidence="6" type="ORF">CLV75_4478</name>
</gene>
<keyword evidence="2" id="KW-0349">Heme</keyword>
<keyword evidence="1" id="KW-0813">Transport</keyword>